<dbReference type="KEGG" id="pco:PHACADRAFT_94240"/>
<dbReference type="GO" id="GO:0015937">
    <property type="term" value="P:coenzyme A biosynthetic process"/>
    <property type="evidence" value="ECO:0007669"/>
    <property type="project" value="TreeGrafter"/>
</dbReference>
<reference evidence="2 3" key="1">
    <citation type="journal article" date="2012" name="BMC Genomics">
        <title>Comparative genomics of the white-rot fungi, Phanerochaete carnosa and P. chrysosporium, to elucidate the genetic basis of the distinct wood types they colonize.</title>
        <authorList>
            <person name="Suzuki H."/>
            <person name="MacDonald J."/>
            <person name="Syed K."/>
            <person name="Salamov A."/>
            <person name="Hori C."/>
            <person name="Aerts A."/>
            <person name="Henrissat B."/>
            <person name="Wiebenga A."/>
            <person name="vanKuyk P.A."/>
            <person name="Barry K."/>
            <person name="Lindquist E."/>
            <person name="LaButti K."/>
            <person name="Lapidus A."/>
            <person name="Lucas S."/>
            <person name="Coutinho P."/>
            <person name="Gong Y."/>
            <person name="Samejima M."/>
            <person name="Mahadevan R."/>
            <person name="Abou-Zaid M."/>
            <person name="de Vries R.P."/>
            <person name="Igarashi K."/>
            <person name="Yadav J.S."/>
            <person name="Grigoriev I.V."/>
            <person name="Master E.R."/>
        </authorList>
    </citation>
    <scope>NUCLEOTIDE SEQUENCE [LARGE SCALE GENOMIC DNA]</scope>
    <source>
        <strain evidence="2 3">HHB-10118-sp</strain>
    </source>
</reference>
<evidence type="ECO:0000313" key="2">
    <source>
        <dbReference type="EMBL" id="EKM55169.1"/>
    </source>
</evidence>
<dbReference type="PANTHER" id="PTHR10695">
    <property type="entry name" value="DEPHOSPHO-COA KINASE-RELATED"/>
    <property type="match status" value="1"/>
</dbReference>
<dbReference type="Gene3D" id="3.40.50.620">
    <property type="entry name" value="HUPs"/>
    <property type="match status" value="1"/>
</dbReference>
<accession>K5W862</accession>
<feature type="domain" description="Cytidyltransferase-like" evidence="1">
    <location>
        <begin position="178"/>
        <end position="326"/>
    </location>
</feature>
<dbReference type="AlphaFoldDB" id="K5W862"/>
<gene>
    <name evidence="2" type="ORF">PHACADRAFT_94240</name>
</gene>
<dbReference type="InParanoid" id="K5W862"/>
<dbReference type="Pfam" id="PF01467">
    <property type="entry name" value="CTP_transf_like"/>
    <property type="match status" value="1"/>
</dbReference>
<name>K5W862_PHACS</name>
<proteinExistence type="predicted"/>
<dbReference type="RefSeq" id="XP_007395507.1">
    <property type="nucleotide sequence ID" value="XM_007395445.1"/>
</dbReference>
<keyword evidence="3" id="KW-1185">Reference proteome</keyword>
<dbReference type="HOGENOM" id="CLU_035272_0_0_1"/>
<protein>
    <recommendedName>
        <fullName evidence="1">Cytidyltransferase-like domain-containing protein</fullName>
    </recommendedName>
</protein>
<dbReference type="InterPro" id="IPR014729">
    <property type="entry name" value="Rossmann-like_a/b/a_fold"/>
</dbReference>
<organism evidence="2 3">
    <name type="scientific">Phanerochaete carnosa (strain HHB-10118-sp)</name>
    <name type="common">White-rot fungus</name>
    <name type="synonym">Peniophora carnosa</name>
    <dbReference type="NCBI Taxonomy" id="650164"/>
    <lineage>
        <taxon>Eukaryota</taxon>
        <taxon>Fungi</taxon>
        <taxon>Dikarya</taxon>
        <taxon>Basidiomycota</taxon>
        <taxon>Agaricomycotina</taxon>
        <taxon>Agaricomycetes</taxon>
        <taxon>Polyporales</taxon>
        <taxon>Phanerochaetaceae</taxon>
        <taxon>Phanerochaete</taxon>
    </lineage>
</organism>
<dbReference type="GO" id="GO:0004140">
    <property type="term" value="F:dephospho-CoA kinase activity"/>
    <property type="evidence" value="ECO:0007669"/>
    <property type="project" value="TreeGrafter"/>
</dbReference>
<evidence type="ECO:0000259" key="1">
    <source>
        <dbReference type="Pfam" id="PF01467"/>
    </source>
</evidence>
<dbReference type="Proteomes" id="UP000008370">
    <property type="component" value="Unassembled WGS sequence"/>
</dbReference>
<dbReference type="GeneID" id="18920853"/>
<evidence type="ECO:0000313" key="3">
    <source>
        <dbReference type="Proteomes" id="UP000008370"/>
    </source>
</evidence>
<dbReference type="PANTHER" id="PTHR10695:SF46">
    <property type="entry name" value="BIFUNCTIONAL COENZYME A SYNTHASE-RELATED"/>
    <property type="match status" value="1"/>
</dbReference>
<sequence length="335" mass="36940">MTTANDTGNVEQVDKALLLAALHNIDNTPHFLAGPIATAAAQAAQNLRIVLVSPLFDANSADYQSHRPTALGTKRFRDVQNVLTYVYVQATKVAQEMDKILMDVDVLLKGEDEHLQESATADAQVVYKVHDFEPKLTICSTAKDVWLSPSEDPSARNEPSNTPDIAVPVPTFYPVTALGGTFDHLHAGHKILLSMACWITAQKLIVGMTGNLLQKKVNKDVIQSLPERIDCTRRFLELFKPGLAYDLVPLKDVAGPTGWDPNVQALVVSRETLNGAATIEQIRKDKGLSPLRTFVIDVISHSDAKLDVEDAETLRKIKMSSTFIRKWIVQQRSKP</sequence>
<dbReference type="SUPFAM" id="SSF52374">
    <property type="entry name" value="Nucleotidylyl transferase"/>
    <property type="match status" value="1"/>
</dbReference>
<dbReference type="InterPro" id="IPR004821">
    <property type="entry name" value="Cyt_trans-like"/>
</dbReference>
<dbReference type="EMBL" id="JH930472">
    <property type="protein sequence ID" value="EKM55169.1"/>
    <property type="molecule type" value="Genomic_DNA"/>
</dbReference>
<dbReference type="OrthoDB" id="330671at2759"/>
<dbReference type="STRING" id="650164.K5W862"/>